<feature type="compositionally biased region" description="Low complexity" evidence="1">
    <location>
        <begin position="74"/>
        <end position="83"/>
    </location>
</feature>
<feature type="region of interest" description="Disordered" evidence="1">
    <location>
        <begin position="1"/>
        <end position="156"/>
    </location>
</feature>
<dbReference type="EMBL" id="CADCTH010000105">
    <property type="protein sequence ID" value="CAA9225488.1"/>
    <property type="molecule type" value="Genomic_DNA"/>
</dbReference>
<organism evidence="2">
    <name type="scientific">uncultured Actinomycetospora sp</name>
    <dbReference type="NCBI Taxonomy" id="1135996"/>
    <lineage>
        <taxon>Bacteria</taxon>
        <taxon>Bacillati</taxon>
        <taxon>Actinomycetota</taxon>
        <taxon>Actinomycetes</taxon>
        <taxon>Pseudonocardiales</taxon>
        <taxon>Pseudonocardiaceae</taxon>
        <taxon>Actinomycetospora</taxon>
        <taxon>environmental samples</taxon>
    </lineage>
</organism>
<protein>
    <submittedName>
        <fullName evidence="2">Transcriptional regulator, MarR family</fullName>
    </submittedName>
</protein>
<feature type="compositionally biased region" description="Basic residues" evidence="1">
    <location>
        <begin position="84"/>
        <end position="145"/>
    </location>
</feature>
<dbReference type="AlphaFoldDB" id="A0A6J4HJD6"/>
<reference evidence="2" key="1">
    <citation type="submission" date="2020-02" db="EMBL/GenBank/DDBJ databases">
        <authorList>
            <person name="Meier V. D."/>
        </authorList>
    </citation>
    <scope>NUCLEOTIDE SEQUENCE</scope>
    <source>
        <strain evidence="2">AVDCRST_MAG54</strain>
    </source>
</reference>
<evidence type="ECO:0000256" key="1">
    <source>
        <dbReference type="SAM" id="MobiDB-lite"/>
    </source>
</evidence>
<feature type="non-terminal residue" evidence="2">
    <location>
        <position position="1"/>
    </location>
</feature>
<feature type="compositionally biased region" description="Basic residues" evidence="1">
    <location>
        <begin position="35"/>
        <end position="44"/>
    </location>
</feature>
<proteinExistence type="predicted"/>
<name>A0A6J4HJD6_9PSEU</name>
<accession>A0A6J4HJD6</accession>
<evidence type="ECO:0000313" key="2">
    <source>
        <dbReference type="EMBL" id="CAA9225488.1"/>
    </source>
</evidence>
<gene>
    <name evidence="2" type="ORF">AVDCRST_MAG54-766</name>
</gene>
<sequence>GFRAGATLARSRRVARVAQLHRGPGAAGRTPQPRAVRRPRPLARRLRDPRAPLRAAGPPDADEPARRRGRRVEVAAVPPGLAARGRRPGAPRALPVRRPRGVRGPHRQGLRPAPARRSRPPRGRARPLRRPARRPRAQGHRRRLRARPDQAARRLL</sequence>
<feature type="compositionally biased region" description="Basic and acidic residues" evidence="1">
    <location>
        <begin position="146"/>
        <end position="156"/>
    </location>
</feature>
<feature type="non-terminal residue" evidence="2">
    <location>
        <position position="156"/>
    </location>
</feature>